<dbReference type="STRING" id="1839801.Dform_01821"/>
<dbReference type="SUPFAM" id="SSF55347">
    <property type="entry name" value="Glyceraldehyde-3-phosphate dehydrogenase-like, C-terminal domain"/>
    <property type="match status" value="1"/>
</dbReference>
<organism evidence="3 4">
    <name type="scientific">Dehalogenimonas formicexedens</name>
    <dbReference type="NCBI Taxonomy" id="1839801"/>
    <lineage>
        <taxon>Bacteria</taxon>
        <taxon>Bacillati</taxon>
        <taxon>Chloroflexota</taxon>
        <taxon>Dehalococcoidia</taxon>
        <taxon>Dehalococcoidales</taxon>
        <taxon>Dehalococcoidaceae</taxon>
        <taxon>Dehalogenimonas</taxon>
    </lineage>
</organism>
<dbReference type="SUPFAM" id="SSF51735">
    <property type="entry name" value="NAD(P)-binding Rossmann-fold domains"/>
    <property type="match status" value="1"/>
</dbReference>
<dbReference type="KEGG" id="dfo:Dform_01821"/>
<dbReference type="Gene3D" id="3.30.360.10">
    <property type="entry name" value="Dihydrodipicolinate Reductase, domain 2"/>
    <property type="match status" value="1"/>
</dbReference>
<dbReference type="EMBL" id="CP018258">
    <property type="protein sequence ID" value="APV45140.1"/>
    <property type="molecule type" value="Genomic_DNA"/>
</dbReference>
<keyword evidence="4" id="KW-1185">Reference proteome</keyword>
<evidence type="ECO:0000259" key="1">
    <source>
        <dbReference type="Pfam" id="PF01408"/>
    </source>
</evidence>
<sequence length="317" mass="34940">MDLSIAGSEGNYMLKVAIIGLGTMGQHHVRVYSELGCDIVGLVDTDEARGKEFAQKYGSRWFSDYHDILDKAEAVSIAVPTSLHSLVAIDCLNKGIHCLVEKPIASTVDEARSMIEAAQKHAAKLMIGHIERFNPAVLKLKSLLDEGILGKLMIVSTRRVGPFAPRIRDVGIIIDSATHDIDVIRFLMNRDPVHVYAKSGSFRHEKEDHSVIVCDFGDAVGSIEVNWFTPHKVRTLVATGSEGIAYLDYIQQDLRVFNSVVNHDIVIEKGEPLKLELAHFLDCIITGKTPLTDGESSTKVLEIALEATQPRGTRVYV</sequence>
<dbReference type="Gene3D" id="3.40.50.720">
    <property type="entry name" value="NAD(P)-binding Rossmann-like Domain"/>
    <property type="match status" value="1"/>
</dbReference>
<proteinExistence type="predicted"/>
<dbReference type="Pfam" id="PF22725">
    <property type="entry name" value="GFO_IDH_MocA_C3"/>
    <property type="match status" value="1"/>
</dbReference>
<dbReference type="InterPro" id="IPR055170">
    <property type="entry name" value="GFO_IDH_MocA-like_dom"/>
</dbReference>
<name>A0A1P8F9M8_9CHLR</name>
<feature type="domain" description="Gfo/Idh/MocA-like oxidoreductase N-terminal" evidence="1">
    <location>
        <begin position="14"/>
        <end position="129"/>
    </location>
</feature>
<dbReference type="AlphaFoldDB" id="A0A1P8F9M8"/>
<dbReference type="PANTHER" id="PTHR43377">
    <property type="entry name" value="BILIVERDIN REDUCTASE A"/>
    <property type="match status" value="1"/>
</dbReference>
<evidence type="ECO:0000313" key="3">
    <source>
        <dbReference type="EMBL" id="APV45140.1"/>
    </source>
</evidence>
<evidence type="ECO:0000313" key="4">
    <source>
        <dbReference type="Proteomes" id="UP000185934"/>
    </source>
</evidence>
<dbReference type="Pfam" id="PF01408">
    <property type="entry name" value="GFO_IDH_MocA"/>
    <property type="match status" value="1"/>
</dbReference>
<dbReference type="InterPro" id="IPR000683">
    <property type="entry name" value="Gfo/Idh/MocA-like_OxRdtase_N"/>
</dbReference>
<dbReference type="InterPro" id="IPR036291">
    <property type="entry name" value="NAD(P)-bd_dom_sf"/>
</dbReference>
<gene>
    <name evidence="3" type="ORF">Dform_01821</name>
</gene>
<dbReference type="PANTHER" id="PTHR43377:SF1">
    <property type="entry name" value="BILIVERDIN REDUCTASE A"/>
    <property type="match status" value="1"/>
</dbReference>
<protein>
    <submittedName>
        <fullName evidence="3">UDP-N-acetylglucosamine 3-dehydrogenase</fullName>
    </submittedName>
</protein>
<reference evidence="4" key="1">
    <citation type="submission" date="2016-11" db="EMBL/GenBank/DDBJ databases">
        <title>Dehalogenimonas formicexedens sp. nov., a chlorinated alkane respiring bacterium isolated from contaminated groundwater.</title>
        <authorList>
            <person name="Key T.A."/>
            <person name="Bowman K.S."/>
            <person name="Lee I."/>
            <person name="Chun J."/>
            <person name="Albuquerque L."/>
            <person name="da Costa M.S."/>
            <person name="Rainey F.A."/>
            <person name="Moe W.M."/>
        </authorList>
    </citation>
    <scope>NUCLEOTIDE SEQUENCE [LARGE SCALE GENOMIC DNA]</scope>
    <source>
        <strain evidence="4">NSZ-14</strain>
    </source>
</reference>
<evidence type="ECO:0000259" key="2">
    <source>
        <dbReference type="Pfam" id="PF22725"/>
    </source>
</evidence>
<dbReference type="GO" id="GO:0000166">
    <property type="term" value="F:nucleotide binding"/>
    <property type="evidence" value="ECO:0007669"/>
    <property type="project" value="InterPro"/>
</dbReference>
<dbReference type="Proteomes" id="UP000185934">
    <property type="component" value="Chromosome"/>
</dbReference>
<accession>A0A1P8F9M8</accession>
<feature type="domain" description="GFO/IDH/MocA-like oxidoreductase" evidence="2">
    <location>
        <begin position="138"/>
        <end position="244"/>
    </location>
</feature>
<dbReference type="InterPro" id="IPR051450">
    <property type="entry name" value="Gfo/Idh/MocA_Oxidoreductases"/>
</dbReference>